<dbReference type="Proteomes" id="UP000298652">
    <property type="component" value="Chromosome 1"/>
</dbReference>
<reference evidence="1" key="1">
    <citation type="submission" date="2019-03" db="EMBL/GenBank/DDBJ databases">
        <title>WGS assembly of Setaria viridis.</title>
        <authorList>
            <person name="Huang P."/>
            <person name="Jenkins J."/>
            <person name="Grimwood J."/>
            <person name="Barry K."/>
            <person name="Healey A."/>
            <person name="Mamidi S."/>
            <person name="Sreedasyam A."/>
            <person name="Shu S."/>
            <person name="Feldman M."/>
            <person name="Wu J."/>
            <person name="Yu Y."/>
            <person name="Chen C."/>
            <person name="Johnson J."/>
            <person name="Rokhsar D."/>
            <person name="Baxter I."/>
            <person name="Schmutz J."/>
            <person name="Brutnell T."/>
            <person name="Kellogg E."/>
        </authorList>
    </citation>
    <scope>NUCLEOTIDE SEQUENCE [LARGE SCALE GENOMIC DNA]</scope>
</reference>
<name>A0A4U6WD85_SETVI</name>
<dbReference type="AlphaFoldDB" id="A0A4U6WD85"/>
<dbReference type="EMBL" id="CM016552">
    <property type="protein sequence ID" value="TKW39703.1"/>
    <property type="molecule type" value="Genomic_DNA"/>
</dbReference>
<dbReference type="Gramene" id="TKW39703">
    <property type="protein sequence ID" value="TKW39703"/>
    <property type="gene ID" value="SEVIR_1G196900v2"/>
</dbReference>
<sequence length="181" mass="18863">MVSAFTWLKKLSCSASAGIVLGNWVHSISAPARSTSPGERAGTLTHAWELAASTHSARHKASSTHSFQQDACSRSWSRRCLHVLPRGIREEVTGAAGAVVAGRRRRAQQRSEANATNDSSLSCCHGVLGGSPTSLRPPARAIASVSGARASRSRSSVGLVASVSPACSEPLPGRNERLAVA</sequence>
<gene>
    <name evidence="1" type="ORF">SEVIR_1G196900v2</name>
</gene>
<protein>
    <submittedName>
        <fullName evidence="1">Uncharacterized protein</fullName>
    </submittedName>
</protein>
<accession>A0A4U6WD85</accession>
<organism evidence="1 2">
    <name type="scientific">Setaria viridis</name>
    <name type="common">Green bristlegrass</name>
    <name type="synonym">Setaria italica subsp. viridis</name>
    <dbReference type="NCBI Taxonomy" id="4556"/>
    <lineage>
        <taxon>Eukaryota</taxon>
        <taxon>Viridiplantae</taxon>
        <taxon>Streptophyta</taxon>
        <taxon>Embryophyta</taxon>
        <taxon>Tracheophyta</taxon>
        <taxon>Spermatophyta</taxon>
        <taxon>Magnoliopsida</taxon>
        <taxon>Liliopsida</taxon>
        <taxon>Poales</taxon>
        <taxon>Poaceae</taxon>
        <taxon>PACMAD clade</taxon>
        <taxon>Panicoideae</taxon>
        <taxon>Panicodae</taxon>
        <taxon>Paniceae</taxon>
        <taxon>Cenchrinae</taxon>
        <taxon>Setaria</taxon>
    </lineage>
</organism>
<keyword evidence="2" id="KW-1185">Reference proteome</keyword>
<evidence type="ECO:0000313" key="2">
    <source>
        <dbReference type="Proteomes" id="UP000298652"/>
    </source>
</evidence>
<evidence type="ECO:0000313" key="1">
    <source>
        <dbReference type="EMBL" id="TKW39703.1"/>
    </source>
</evidence>
<proteinExistence type="predicted"/>